<protein>
    <submittedName>
        <fullName evidence="1">Uncharacterized protein</fullName>
    </submittedName>
</protein>
<comment type="caution">
    <text evidence="1">The sequence shown here is derived from an EMBL/GenBank/DDBJ whole genome shotgun (WGS) entry which is preliminary data.</text>
</comment>
<reference evidence="2" key="1">
    <citation type="journal article" date="2019" name="Int. J. Syst. Evol. Microbiol.">
        <title>The Global Catalogue of Microorganisms (GCM) 10K type strain sequencing project: providing services to taxonomists for standard genome sequencing and annotation.</title>
        <authorList>
            <consortium name="The Broad Institute Genomics Platform"/>
            <consortium name="The Broad Institute Genome Sequencing Center for Infectious Disease"/>
            <person name="Wu L."/>
            <person name="Ma J."/>
        </authorList>
    </citation>
    <scope>NUCLEOTIDE SEQUENCE [LARGE SCALE GENOMIC DNA]</scope>
    <source>
        <strain evidence="2">CGMCC 4.7275</strain>
    </source>
</reference>
<proteinExistence type="predicted"/>
<evidence type="ECO:0000313" key="1">
    <source>
        <dbReference type="EMBL" id="GGJ83176.1"/>
    </source>
</evidence>
<gene>
    <name evidence="1" type="ORF">GCM10011583_13580</name>
</gene>
<keyword evidence="2" id="KW-1185">Reference proteome</keyword>
<dbReference type="EMBL" id="BMMV01000003">
    <property type="protein sequence ID" value="GGJ83176.1"/>
    <property type="molecule type" value="Genomic_DNA"/>
</dbReference>
<dbReference type="RefSeq" id="WP_229700697.1">
    <property type="nucleotide sequence ID" value="NZ_BMMV01000003.1"/>
</dbReference>
<name>A0ABQ2E0P7_9ACTN</name>
<accession>A0ABQ2E0P7</accession>
<dbReference type="Proteomes" id="UP000660265">
    <property type="component" value="Unassembled WGS sequence"/>
</dbReference>
<evidence type="ECO:0000313" key="2">
    <source>
        <dbReference type="Proteomes" id="UP000660265"/>
    </source>
</evidence>
<sequence length="69" mass="7336">MDVGHPVDSALAFVARFPSWRSAAPEVLGAFGLATAALWREIADEDDAEWKRSMAERAATLAHVLGGGL</sequence>
<organism evidence="1 2">
    <name type="scientific">Streptomyces camponoticapitis</name>
    <dbReference type="NCBI Taxonomy" id="1616125"/>
    <lineage>
        <taxon>Bacteria</taxon>
        <taxon>Bacillati</taxon>
        <taxon>Actinomycetota</taxon>
        <taxon>Actinomycetes</taxon>
        <taxon>Kitasatosporales</taxon>
        <taxon>Streptomycetaceae</taxon>
        <taxon>Streptomyces</taxon>
    </lineage>
</organism>